<reference evidence="2" key="1">
    <citation type="submission" date="2021-03" db="EMBL/GenBank/DDBJ databases">
        <title>Draft genome sequence of rust myrtle Austropuccinia psidii MF-1, a brazilian biotype.</title>
        <authorList>
            <person name="Quecine M.C."/>
            <person name="Pachon D.M.R."/>
            <person name="Bonatelli M.L."/>
            <person name="Correr F.H."/>
            <person name="Franceschini L.M."/>
            <person name="Leite T.F."/>
            <person name="Margarido G.R.A."/>
            <person name="Almeida C.A."/>
            <person name="Ferrarezi J.A."/>
            <person name="Labate C.A."/>
        </authorList>
    </citation>
    <scope>NUCLEOTIDE SEQUENCE</scope>
    <source>
        <strain evidence="2">MF-1</strain>
    </source>
</reference>
<feature type="compositionally biased region" description="Acidic residues" evidence="1">
    <location>
        <begin position="35"/>
        <end position="51"/>
    </location>
</feature>
<evidence type="ECO:0000256" key="1">
    <source>
        <dbReference type="SAM" id="MobiDB-lite"/>
    </source>
</evidence>
<dbReference type="EMBL" id="AVOT02119572">
    <property type="protein sequence ID" value="MBW0584972.1"/>
    <property type="molecule type" value="Genomic_DNA"/>
</dbReference>
<name>A0A9Q3KSJ0_9BASI</name>
<accession>A0A9Q3KSJ0</accession>
<evidence type="ECO:0000313" key="3">
    <source>
        <dbReference type="Proteomes" id="UP000765509"/>
    </source>
</evidence>
<dbReference type="Proteomes" id="UP000765509">
    <property type="component" value="Unassembled WGS sequence"/>
</dbReference>
<gene>
    <name evidence="2" type="ORF">O181_124687</name>
</gene>
<protein>
    <submittedName>
        <fullName evidence="2">Uncharacterized protein</fullName>
    </submittedName>
</protein>
<organism evidence="2 3">
    <name type="scientific">Austropuccinia psidii MF-1</name>
    <dbReference type="NCBI Taxonomy" id="1389203"/>
    <lineage>
        <taxon>Eukaryota</taxon>
        <taxon>Fungi</taxon>
        <taxon>Dikarya</taxon>
        <taxon>Basidiomycota</taxon>
        <taxon>Pucciniomycotina</taxon>
        <taxon>Pucciniomycetes</taxon>
        <taxon>Pucciniales</taxon>
        <taxon>Sphaerophragmiaceae</taxon>
        <taxon>Austropuccinia</taxon>
    </lineage>
</organism>
<dbReference type="AlphaFoldDB" id="A0A9Q3KSJ0"/>
<proteinExistence type="predicted"/>
<keyword evidence="3" id="KW-1185">Reference proteome</keyword>
<feature type="region of interest" description="Disordered" evidence="1">
    <location>
        <begin position="26"/>
        <end position="105"/>
    </location>
</feature>
<sequence>MDKKWDDATKDYDLNFLVSVEYNAYDKSSERTESDYGESVEMETSDEEEEYGNPNNEDDKMEGVKGKGRETYSEYNEDEEGMEIETSRRGGYYSGLTEEEWDQWQ</sequence>
<comment type="caution">
    <text evidence="2">The sequence shown here is derived from an EMBL/GenBank/DDBJ whole genome shotgun (WGS) entry which is preliminary data.</text>
</comment>
<feature type="compositionally biased region" description="Basic and acidic residues" evidence="1">
    <location>
        <begin position="57"/>
        <end position="72"/>
    </location>
</feature>
<evidence type="ECO:0000313" key="2">
    <source>
        <dbReference type="EMBL" id="MBW0584972.1"/>
    </source>
</evidence>